<dbReference type="eggNOG" id="COG0583">
    <property type="taxonomic scope" value="Bacteria"/>
</dbReference>
<feature type="domain" description="HTH lysR-type" evidence="5">
    <location>
        <begin position="4"/>
        <end position="61"/>
    </location>
</feature>
<keyword evidence="4" id="KW-0804">Transcription</keyword>
<dbReference type="GO" id="GO:0003700">
    <property type="term" value="F:DNA-binding transcription factor activity"/>
    <property type="evidence" value="ECO:0007669"/>
    <property type="project" value="InterPro"/>
</dbReference>
<dbReference type="Pfam" id="PF03466">
    <property type="entry name" value="LysR_substrate"/>
    <property type="match status" value="1"/>
</dbReference>
<dbReference type="KEGG" id="spl:Spea_3428"/>
<protein>
    <submittedName>
        <fullName evidence="6">Transcriptional regulator, LysR family</fullName>
    </submittedName>
</protein>
<dbReference type="PROSITE" id="PS50931">
    <property type="entry name" value="HTH_LYSR"/>
    <property type="match status" value="1"/>
</dbReference>
<dbReference type="Gene3D" id="3.40.190.10">
    <property type="entry name" value="Periplasmic binding protein-like II"/>
    <property type="match status" value="2"/>
</dbReference>
<dbReference type="GO" id="GO:0003677">
    <property type="term" value="F:DNA binding"/>
    <property type="evidence" value="ECO:0007669"/>
    <property type="project" value="UniProtKB-KW"/>
</dbReference>
<proteinExistence type="inferred from homology"/>
<evidence type="ECO:0000256" key="4">
    <source>
        <dbReference type="ARBA" id="ARBA00023163"/>
    </source>
</evidence>
<dbReference type="EMBL" id="CP000851">
    <property type="protein sequence ID" value="ABV88741.1"/>
    <property type="molecule type" value="Genomic_DNA"/>
</dbReference>
<evidence type="ECO:0000259" key="5">
    <source>
        <dbReference type="PROSITE" id="PS50931"/>
    </source>
</evidence>
<evidence type="ECO:0000256" key="1">
    <source>
        <dbReference type="ARBA" id="ARBA00009437"/>
    </source>
</evidence>
<dbReference type="SUPFAM" id="SSF46785">
    <property type="entry name" value="Winged helix' DNA-binding domain"/>
    <property type="match status" value="1"/>
</dbReference>
<reference evidence="6 7" key="1">
    <citation type="submission" date="2007-10" db="EMBL/GenBank/DDBJ databases">
        <title>Complete sequence of Shewanella pealeana ATCC 700345.</title>
        <authorList>
            <consortium name="US DOE Joint Genome Institute"/>
            <person name="Copeland A."/>
            <person name="Lucas S."/>
            <person name="Lapidus A."/>
            <person name="Barry K."/>
            <person name="Glavina del Rio T."/>
            <person name="Dalin E."/>
            <person name="Tice H."/>
            <person name="Pitluck S."/>
            <person name="Chertkov O."/>
            <person name="Brettin T."/>
            <person name="Bruce D."/>
            <person name="Detter J.C."/>
            <person name="Han C."/>
            <person name="Schmutz J."/>
            <person name="Larimer F."/>
            <person name="Land M."/>
            <person name="Hauser L."/>
            <person name="Kyrpides N."/>
            <person name="Kim E."/>
            <person name="Zhao J.-S.Z."/>
            <person name="Manno D."/>
            <person name="Hawari J."/>
            <person name="Richardson P."/>
        </authorList>
    </citation>
    <scope>NUCLEOTIDE SEQUENCE [LARGE SCALE GENOMIC DNA]</scope>
    <source>
        <strain evidence="7">ATCC 700345 / ANG-SQ1</strain>
    </source>
</reference>
<gene>
    <name evidence="6" type="ordered locus">Spea_3428</name>
</gene>
<dbReference type="SUPFAM" id="SSF53850">
    <property type="entry name" value="Periplasmic binding protein-like II"/>
    <property type="match status" value="1"/>
</dbReference>
<dbReference type="PANTHER" id="PTHR30118">
    <property type="entry name" value="HTH-TYPE TRANSCRIPTIONAL REGULATOR LEUO-RELATED"/>
    <property type="match status" value="1"/>
</dbReference>
<organism evidence="6 7">
    <name type="scientific">Shewanella pealeana (strain ATCC 700345 / ANG-SQ1)</name>
    <dbReference type="NCBI Taxonomy" id="398579"/>
    <lineage>
        <taxon>Bacteria</taxon>
        <taxon>Pseudomonadati</taxon>
        <taxon>Pseudomonadota</taxon>
        <taxon>Gammaproteobacteria</taxon>
        <taxon>Alteromonadales</taxon>
        <taxon>Shewanellaceae</taxon>
        <taxon>Shewanella</taxon>
    </lineage>
</organism>
<evidence type="ECO:0000313" key="7">
    <source>
        <dbReference type="Proteomes" id="UP000002608"/>
    </source>
</evidence>
<dbReference type="STRING" id="398579.Spea_3428"/>
<evidence type="ECO:0000313" key="6">
    <source>
        <dbReference type="EMBL" id="ABV88741.1"/>
    </source>
</evidence>
<dbReference type="InterPro" id="IPR005119">
    <property type="entry name" value="LysR_subst-bd"/>
</dbReference>
<dbReference type="AlphaFoldDB" id="A8H854"/>
<comment type="similarity">
    <text evidence="1">Belongs to the LysR transcriptional regulatory family.</text>
</comment>
<dbReference type="Proteomes" id="UP000002608">
    <property type="component" value="Chromosome"/>
</dbReference>
<dbReference type="InterPro" id="IPR000847">
    <property type="entry name" value="LysR_HTH_N"/>
</dbReference>
<keyword evidence="7" id="KW-1185">Reference proteome</keyword>
<dbReference type="OrthoDB" id="6395715at2"/>
<evidence type="ECO:0000256" key="3">
    <source>
        <dbReference type="ARBA" id="ARBA00023125"/>
    </source>
</evidence>
<dbReference type="RefSeq" id="WP_012156640.1">
    <property type="nucleotide sequence ID" value="NC_009901.1"/>
</dbReference>
<dbReference type="Gene3D" id="1.10.10.10">
    <property type="entry name" value="Winged helix-like DNA-binding domain superfamily/Winged helix DNA-binding domain"/>
    <property type="match status" value="1"/>
</dbReference>
<name>A8H854_SHEPA</name>
<keyword evidence="3" id="KW-0238">DNA-binding</keyword>
<accession>A8H854</accession>
<dbReference type="InterPro" id="IPR036388">
    <property type="entry name" value="WH-like_DNA-bd_sf"/>
</dbReference>
<dbReference type="PRINTS" id="PR00039">
    <property type="entry name" value="HTHLYSR"/>
</dbReference>
<evidence type="ECO:0000256" key="2">
    <source>
        <dbReference type="ARBA" id="ARBA00023015"/>
    </source>
</evidence>
<dbReference type="Pfam" id="PF00126">
    <property type="entry name" value="HTH_1"/>
    <property type="match status" value="1"/>
</dbReference>
<dbReference type="InterPro" id="IPR036390">
    <property type="entry name" value="WH_DNA-bd_sf"/>
</dbReference>
<dbReference type="InterPro" id="IPR050389">
    <property type="entry name" value="LysR-type_TF"/>
</dbReference>
<dbReference type="HOGENOM" id="CLU_039613_39_2_6"/>
<keyword evidence="2" id="KW-0805">Transcription regulation</keyword>
<sequence length="303" mass="34593">MSQLDLNLLKVFRVLIEVKNTRKAAEILHLSQPAVSRALRRLRDYFGDELFVRSAHGLEPTSKALVIGSRLPEAMDQLFEALNVKEEFEPQFYSGKVTIAVNGFIAHWLVPPLIKALTEKAPNMEIYMANWEESTSDKIINGEIQLAINYFPLELTKQLIQEKLGSDDFVVLCRKDHPFQKEVIGAEDFPKYPLASHIVPGWNETKNFTVEALKKLGYKPRVQLSSSKMNIILSSLELTDMLLPCSKLLAKTLSDRFRIIDIDPELEQPSSDFALIYANKSRRNPLDEWLQQCVIDCVNSKFK</sequence>
<dbReference type="PANTHER" id="PTHR30118:SF15">
    <property type="entry name" value="TRANSCRIPTIONAL REGULATORY PROTEIN"/>
    <property type="match status" value="1"/>
</dbReference>